<dbReference type="Pfam" id="PF00270">
    <property type="entry name" value="DEAD"/>
    <property type="match status" value="1"/>
</dbReference>
<protein>
    <recommendedName>
        <fullName evidence="11">DNA 3'-5' helicase</fullName>
        <ecNumber evidence="11">5.6.2.4</ecNumber>
    </recommendedName>
</protein>
<dbReference type="Pfam" id="PF00271">
    <property type="entry name" value="Helicase_C"/>
    <property type="match status" value="1"/>
</dbReference>
<dbReference type="GO" id="GO:0005634">
    <property type="term" value="C:nucleus"/>
    <property type="evidence" value="ECO:0007669"/>
    <property type="project" value="UniProtKB-SubCell"/>
</dbReference>
<evidence type="ECO:0000256" key="2">
    <source>
        <dbReference type="ARBA" id="ARBA00005446"/>
    </source>
</evidence>
<feature type="region of interest" description="Disordered" evidence="12">
    <location>
        <begin position="28"/>
        <end position="277"/>
    </location>
</feature>
<dbReference type="FunFam" id="3.40.50.300:FF:001975">
    <property type="entry name" value="ATP-dependent DNA helicase"/>
    <property type="match status" value="1"/>
</dbReference>
<dbReference type="PANTHER" id="PTHR13710">
    <property type="entry name" value="DNA HELICASE RECQ FAMILY MEMBER"/>
    <property type="match status" value="1"/>
</dbReference>
<feature type="compositionally biased region" description="Polar residues" evidence="12">
    <location>
        <begin position="181"/>
        <end position="191"/>
    </location>
</feature>
<organism evidence="15 16">
    <name type="scientific">Coleophoma crateriformis</name>
    <dbReference type="NCBI Taxonomy" id="565419"/>
    <lineage>
        <taxon>Eukaryota</taxon>
        <taxon>Fungi</taxon>
        <taxon>Dikarya</taxon>
        <taxon>Ascomycota</taxon>
        <taxon>Pezizomycotina</taxon>
        <taxon>Leotiomycetes</taxon>
        <taxon>Helotiales</taxon>
        <taxon>Dermateaceae</taxon>
        <taxon>Coleophoma</taxon>
    </lineage>
</organism>
<comment type="subcellular location">
    <subcellularLocation>
        <location evidence="1">Nucleus</location>
    </subcellularLocation>
</comment>
<evidence type="ECO:0000256" key="1">
    <source>
        <dbReference type="ARBA" id="ARBA00004123"/>
    </source>
</evidence>
<evidence type="ECO:0000256" key="4">
    <source>
        <dbReference type="ARBA" id="ARBA00022801"/>
    </source>
</evidence>
<sequence>MTRHNLQVHISWLLRNKVTPPVGVTANFDPENFDEDFAEDSIDEDNSPPLPSSSDSSRIPQIIGVVAEEEFVRPTLPRTKPSKPLPAELPQRSGIDGSMGRLESTRKSARPGLMSQQQHQLATPASTSGSTAKSLHQNYSAFLRGNATPSTKLSSEQFPTSASKPLPRPQTPRQTPRRPSCQPSELKSQPVESIDLTEDDYTRRPSSRSSSSVEIWGEPTTLWTEDHASRLGPLSKHGKKRKSIEIDTSDSPSKDKSRSPEKIKRKRRPPSDDFEDIDELEISETLLASAAKSVPVPACKVGFENLSEEEYSITETISRMESRIRRSASRDTSDIATDTTRRSRDVHSDMRLNRSQSFLQVNATPNCLPPPIVATTETPQKQRDASTKTRVIQDSEDDEAITFEDFGASYSPDYAIKNSSQLRSPQKAANWQSMRDCELSRRPSTGLEESAQRLGSPLASISSNLGQKGQFSTPFESKSPRKLANVFPEIDLNSSQQVSSSLSADHELVKTYLKDTLALKPYQQRLRQRLNQNSVESMAYHDNNERAPANLMEERKTMLDMNHAFSSLEIELNKHKTVTEEKRQLARKMFDGLDEDGDAERAAQKARDLRKIEATIGVLLRVSGVVEEGFGSNSHALANLDSVSSPKNDQDALGRSTTDSSVPASNQIILQTQIPALRQSSDIEKSRRVQGFMQPQSPTHTDLLRLSGANSPPSRRDNNADLTSPTRSNQSTARPKPVTAATRQPDLFRGPSPLPYDVDDNYFEDMLEDELEIQSGTARILGTMAFEEEEDYGGFDDDDDEVLEFFERQQQSFDDFSSHRTTLSNSSSKPSKRRSTTSSKDMYAHVDNAHANQWNHPWSGDVKQALKDRFKLSGFRNNQLDAINNTLAGKNTFVLMPTGGGKSLCYQLPAVVQTGKTKGVTIVISPLLSLMSDQVQHLQKLRIQAAFLNGDSEQSQRIELFNVLKGPYPEQYVQLIYITPEMIGKSQAFISALSILHSKQKLARVVIDEAHCVSQWGHDFRPDYVGLREVLVKFPGVPIMALTATATKNVQADVTANLGIEGAEVYAQSFNRPNLNYEVRAKKEIGTSKEILADMCRIIKEKHKNQTGIIYTLSRKGCEDLAATLRKDFGINAHHYHAKMDKEQRLQVQQKWQSGEWKVIVATIAFGMGIDKADVRFVIHHTIPKSLEGYYQETGRAGRDGRPSGCYLYYGYGDTAILQQFIDKSDGDHEQKARQREMLGRMIQYCWNRIECRRTQILAYFGETFTKEECNHTCDNCKSDTQRVEVDFTAEARAAVSLVGHLENAKVTMLHCVKILQGDSKERKIKDLNHNSLKEFGAASKLNRSQIERIFHRLVAENLLYEENLMSNHRPKGKPAFVTKYIKLGPNYRPLMNGQRRLRLHELKSTEPTTKTSTSRTKAKATSSKSKKASDATASHISSTYPSTIVTSPVSGPDRWRNRSFNEANFTDAPRSNRGYRPDSFVISSDIEGSQSDDAFDPPVHGRSSHRRNGATARLGPPITTDLRMDALQHDHQVIVHQFVEAAKKLEEKIRNQKNLRRPLFTEAHLRDMAINWTLTPDEMCRISGINKEHAINFGGRFVPLVREYHQNYETLIEDEKQDRDMDANHNIVDPVTEEYGEYDDSFDPQDDMDDAVVEPSKYFSSKPKGPSAAELARFNQVMSIASATPSAQPRAMSPTPARRSYGGGNNSGKGKPSGGKKTRLRKGSGQSSAGITKRKSFGSGTNNSKKPNTTNSSRSIMAQFANNSGSRRGGSGMSGIQPMPT</sequence>
<proteinExistence type="inferred from homology"/>
<feature type="region of interest" description="Disordered" evidence="12">
    <location>
        <begin position="1488"/>
        <end position="1517"/>
    </location>
</feature>
<dbReference type="EC" id="5.6.2.4" evidence="11"/>
<dbReference type="InterPro" id="IPR014001">
    <property type="entry name" value="Helicase_ATP-bd"/>
</dbReference>
<keyword evidence="5" id="KW-0347">Helicase</keyword>
<feature type="region of interest" description="Disordered" evidence="12">
    <location>
        <begin position="679"/>
        <end position="755"/>
    </location>
</feature>
<dbReference type="Gene3D" id="1.10.10.10">
    <property type="entry name" value="Winged helix-like DNA-binding domain superfamily/Winged helix DNA-binding domain"/>
    <property type="match status" value="1"/>
</dbReference>
<dbReference type="PROSITE" id="PS00690">
    <property type="entry name" value="DEAH_ATP_HELICASE"/>
    <property type="match status" value="1"/>
</dbReference>
<evidence type="ECO:0000256" key="10">
    <source>
        <dbReference type="ARBA" id="ARBA00034617"/>
    </source>
</evidence>
<comment type="similarity">
    <text evidence="2">Belongs to the helicase family. RecQ subfamily.</text>
</comment>
<dbReference type="GO" id="GO:0003677">
    <property type="term" value="F:DNA binding"/>
    <property type="evidence" value="ECO:0007669"/>
    <property type="project" value="UniProtKB-KW"/>
</dbReference>
<feature type="compositionally biased region" description="Low complexity" evidence="12">
    <location>
        <begin position="819"/>
        <end position="829"/>
    </location>
</feature>
<feature type="region of interest" description="Disordered" evidence="12">
    <location>
        <begin position="324"/>
        <end position="346"/>
    </location>
</feature>
<evidence type="ECO:0000259" key="14">
    <source>
        <dbReference type="PROSITE" id="PS51194"/>
    </source>
</evidence>
<dbReference type="SUPFAM" id="SSF52540">
    <property type="entry name" value="P-loop containing nucleoside triphosphate hydrolases"/>
    <property type="match status" value="1"/>
</dbReference>
<dbReference type="GO" id="GO:0005524">
    <property type="term" value="F:ATP binding"/>
    <property type="evidence" value="ECO:0007669"/>
    <property type="project" value="UniProtKB-KW"/>
</dbReference>
<evidence type="ECO:0000313" key="15">
    <source>
        <dbReference type="EMBL" id="RDW74073.1"/>
    </source>
</evidence>
<keyword evidence="16" id="KW-1185">Reference proteome</keyword>
<feature type="compositionally biased region" description="Polar residues" evidence="12">
    <location>
        <begin position="114"/>
        <end position="140"/>
    </location>
</feature>
<feature type="compositionally biased region" description="Polar residues" evidence="12">
    <location>
        <begin position="418"/>
        <end position="433"/>
    </location>
</feature>
<evidence type="ECO:0000256" key="8">
    <source>
        <dbReference type="ARBA" id="ARBA00023235"/>
    </source>
</evidence>
<feature type="compositionally biased region" description="Low complexity" evidence="12">
    <location>
        <begin position="1740"/>
        <end position="1754"/>
    </location>
</feature>
<dbReference type="InterPro" id="IPR002464">
    <property type="entry name" value="DNA/RNA_helicase_DEAH_CS"/>
</dbReference>
<feature type="compositionally biased region" description="Polar residues" evidence="12">
    <location>
        <begin position="720"/>
        <end position="733"/>
    </location>
</feature>
<dbReference type="InterPro" id="IPR036390">
    <property type="entry name" value="WH_DNA-bd_sf"/>
</dbReference>
<evidence type="ECO:0000256" key="5">
    <source>
        <dbReference type="ARBA" id="ARBA00022806"/>
    </source>
</evidence>
<dbReference type="InterPro" id="IPR036388">
    <property type="entry name" value="WH-like_DNA-bd_sf"/>
</dbReference>
<dbReference type="InterPro" id="IPR004589">
    <property type="entry name" value="DNA_helicase_ATP-dep_RecQ"/>
</dbReference>
<dbReference type="GO" id="GO:0005737">
    <property type="term" value="C:cytoplasm"/>
    <property type="evidence" value="ECO:0007669"/>
    <property type="project" value="TreeGrafter"/>
</dbReference>
<keyword evidence="8" id="KW-0413">Isomerase</keyword>
<dbReference type="GO" id="GO:0005694">
    <property type="term" value="C:chromosome"/>
    <property type="evidence" value="ECO:0007669"/>
    <property type="project" value="TreeGrafter"/>
</dbReference>
<dbReference type="Pfam" id="PF16124">
    <property type="entry name" value="RecQ_Zn_bind"/>
    <property type="match status" value="1"/>
</dbReference>
<feature type="compositionally biased region" description="Acidic residues" evidence="12">
    <location>
        <begin position="31"/>
        <end position="46"/>
    </location>
</feature>
<gene>
    <name evidence="15" type="ORF">BP5796_07515</name>
</gene>
<feature type="compositionally biased region" description="Low complexity" evidence="12">
    <location>
        <begin position="1406"/>
        <end position="1424"/>
    </location>
</feature>
<dbReference type="SMART" id="SM00487">
    <property type="entry name" value="DEXDc"/>
    <property type="match status" value="1"/>
</dbReference>
<evidence type="ECO:0000256" key="6">
    <source>
        <dbReference type="ARBA" id="ARBA00022840"/>
    </source>
</evidence>
<dbReference type="OrthoDB" id="10261556at2759"/>
<dbReference type="GO" id="GO:0000724">
    <property type="term" value="P:double-strand break repair via homologous recombination"/>
    <property type="evidence" value="ECO:0007669"/>
    <property type="project" value="TreeGrafter"/>
</dbReference>
<feature type="compositionally biased region" description="Polar residues" evidence="12">
    <location>
        <begin position="655"/>
        <end position="666"/>
    </location>
</feature>
<feature type="compositionally biased region" description="Polar residues" evidence="12">
    <location>
        <begin position="1755"/>
        <end position="1764"/>
    </location>
</feature>
<keyword evidence="7" id="KW-0238">DNA-binding</keyword>
<feature type="region of interest" description="Disordered" evidence="12">
    <location>
        <begin position="814"/>
        <end position="839"/>
    </location>
</feature>
<feature type="region of interest" description="Disordered" evidence="12">
    <location>
        <begin position="1684"/>
        <end position="1782"/>
    </location>
</feature>
<accession>A0A3D8RJ47</accession>
<dbReference type="PROSITE" id="PS51194">
    <property type="entry name" value="HELICASE_CTER"/>
    <property type="match status" value="1"/>
</dbReference>
<feature type="region of interest" description="Disordered" evidence="12">
    <location>
        <begin position="636"/>
        <end position="666"/>
    </location>
</feature>
<evidence type="ECO:0000259" key="13">
    <source>
        <dbReference type="PROSITE" id="PS51192"/>
    </source>
</evidence>
<feature type="domain" description="Helicase C-terminal" evidence="14">
    <location>
        <begin position="1091"/>
        <end position="1240"/>
    </location>
</feature>
<dbReference type="InterPro" id="IPR011545">
    <property type="entry name" value="DEAD/DEAH_box_helicase_dom"/>
</dbReference>
<dbReference type="GO" id="GO:0006260">
    <property type="term" value="P:DNA replication"/>
    <property type="evidence" value="ECO:0007669"/>
    <property type="project" value="InterPro"/>
</dbReference>
<keyword evidence="3" id="KW-0547">Nucleotide-binding</keyword>
<feature type="compositionally biased region" description="Polar residues" evidence="12">
    <location>
        <begin position="147"/>
        <end position="163"/>
    </location>
</feature>
<dbReference type="PANTHER" id="PTHR13710:SF153">
    <property type="entry name" value="RECQ-LIKE DNA HELICASE BLM"/>
    <property type="match status" value="1"/>
</dbReference>
<dbReference type="PROSITE" id="PS51192">
    <property type="entry name" value="HELICASE_ATP_BIND_1"/>
    <property type="match status" value="1"/>
</dbReference>
<dbReference type="InterPro" id="IPR032284">
    <property type="entry name" value="RecQ_Zn-bd"/>
</dbReference>
<dbReference type="InterPro" id="IPR027417">
    <property type="entry name" value="P-loop_NTPase"/>
</dbReference>
<dbReference type="SUPFAM" id="SSF46785">
    <property type="entry name" value="Winged helix' DNA-binding domain"/>
    <property type="match status" value="1"/>
</dbReference>
<evidence type="ECO:0000256" key="11">
    <source>
        <dbReference type="ARBA" id="ARBA00034808"/>
    </source>
</evidence>
<evidence type="ECO:0000256" key="7">
    <source>
        <dbReference type="ARBA" id="ARBA00023125"/>
    </source>
</evidence>
<keyword evidence="4" id="KW-0378">Hydrolase</keyword>
<feature type="compositionally biased region" description="Gly residues" evidence="12">
    <location>
        <begin position="1702"/>
        <end position="1714"/>
    </location>
</feature>
<feature type="compositionally biased region" description="Polar residues" evidence="12">
    <location>
        <begin position="636"/>
        <end position="647"/>
    </location>
</feature>
<dbReference type="Pfam" id="PF09382">
    <property type="entry name" value="RQC"/>
    <property type="match status" value="1"/>
</dbReference>
<reference evidence="15 16" key="1">
    <citation type="journal article" date="2018" name="IMA Fungus">
        <title>IMA Genome-F 9: Draft genome sequence of Annulohypoxylon stygium, Aspergillus mulundensis, Berkeleyomyces basicola (syn. Thielaviopsis basicola), Ceratocystis smalleyi, two Cercospora beticola strains, Coleophoma cylindrospora, Fusarium fracticaudum, Phialophora cf. hyalina, and Morchella septimelata.</title>
        <authorList>
            <person name="Wingfield B.D."/>
            <person name="Bills G.F."/>
            <person name="Dong Y."/>
            <person name="Huang W."/>
            <person name="Nel W.J."/>
            <person name="Swalarsk-Parry B.S."/>
            <person name="Vaghefi N."/>
            <person name="Wilken P.M."/>
            <person name="An Z."/>
            <person name="de Beer Z.W."/>
            <person name="De Vos L."/>
            <person name="Chen L."/>
            <person name="Duong T.A."/>
            <person name="Gao Y."/>
            <person name="Hammerbacher A."/>
            <person name="Kikkert J.R."/>
            <person name="Li Y."/>
            <person name="Li H."/>
            <person name="Li K."/>
            <person name="Li Q."/>
            <person name="Liu X."/>
            <person name="Ma X."/>
            <person name="Naidoo K."/>
            <person name="Pethybridge S.J."/>
            <person name="Sun J."/>
            <person name="Steenkamp E.T."/>
            <person name="van der Nest M.A."/>
            <person name="van Wyk S."/>
            <person name="Wingfield M.J."/>
            <person name="Xiong C."/>
            <person name="Yue Q."/>
            <person name="Zhang X."/>
        </authorList>
    </citation>
    <scope>NUCLEOTIDE SEQUENCE [LARGE SCALE GENOMIC DNA]</scope>
    <source>
        <strain evidence="15 16">BP5796</strain>
    </source>
</reference>
<dbReference type="InterPro" id="IPR001650">
    <property type="entry name" value="Helicase_C-like"/>
</dbReference>
<dbReference type="EMBL" id="PDLN01000010">
    <property type="protein sequence ID" value="RDW74073.1"/>
    <property type="molecule type" value="Genomic_DNA"/>
</dbReference>
<feature type="domain" description="Helicase ATP-binding" evidence="13">
    <location>
        <begin position="883"/>
        <end position="1064"/>
    </location>
</feature>
<evidence type="ECO:0000256" key="12">
    <source>
        <dbReference type="SAM" id="MobiDB-lite"/>
    </source>
</evidence>
<keyword evidence="9" id="KW-0539">Nucleus</keyword>
<dbReference type="Gene3D" id="3.40.50.300">
    <property type="entry name" value="P-loop containing nucleotide triphosphate hydrolases"/>
    <property type="match status" value="2"/>
</dbReference>
<feature type="compositionally biased region" description="Basic and acidic residues" evidence="12">
    <location>
        <begin position="252"/>
        <end position="262"/>
    </location>
</feature>
<dbReference type="SMART" id="SM00490">
    <property type="entry name" value="HELICc"/>
    <property type="match status" value="1"/>
</dbReference>
<dbReference type="NCBIfam" id="TIGR00614">
    <property type="entry name" value="recQ_fam"/>
    <property type="match status" value="1"/>
</dbReference>
<dbReference type="Proteomes" id="UP000256328">
    <property type="component" value="Unassembled WGS sequence"/>
</dbReference>
<dbReference type="CDD" id="cd18794">
    <property type="entry name" value="SF2_C_RecQ"/>
    <property type="match status" value="1"/>
</dbReference>
<evidence type="ECO:0000313" key="16">
    <source>
        <dbReference type="Proteomes" id="UP000256328"/>
    </source>
</evidence>
<keyword evidence="6" id="KW-0067">ATP-binding</keyword>
<comment type="catalytic activity">
    <reaction evidence="10">
        <text>Couples ATP hydrolysis with the unwinding of duplex DNA by translocating in the 3'-5' direction.</text>
        <dbReference type="EC" id="5.6.2.4"/>
    </reaction>
</comment>
<dbReference type="CDD" id="cd17920">
    <property type="entry name" value="DEXHc_RecQ"/>
    <property type="match status" value="1"/>
</dbReference>
<dbReference type="SMART" id="SM00956">
    <property type="entry name" value="RQC"/>
    <property type="match status" value="1"/>
</dbReference>
<feature type="region of interest" description="Disordered" evidence="12">
    <location>
        <begin position="418"/>
        <end position="454"/>
    </location>
</feature>
<feature type="region of interest" description="Disordered" evidence="12">
    <location>
        <begin position="459"/>
        <end position="478"/>
    </location>
</feature>
<dbReference type="GO" id="GO:0016787">
    <property type="term" value="F:hydrolase activity"/>
    <property type="evidence" value="ECO:0007669"/>
    <property type="project" value="UniProtKB-KW"/>
</dbReference>
<feature type="region of interest" description="Disordered" evidence="12">
    <location>
        <begin position="1400"/>
        <end position="1436"/>
    </location>
</feature>
<dbReference type="InterPro" id="IPR018982">
    <property type="entry name" value="RQC_domain"/>
</dbReference>
<evidence type="ECO:0000256" key="9">
    <source>
        <dbReference type="ARBA" id="ARBA00023242"/>
    </source>
</evidence>
<name>A0A3D8RJ47_9HELO</name>
<dbReference type="GO" id="GO:0009378">
    <property type="term" value="F:four-way junction helicase activity"/>
    <property type="evidence" value="ECO:0007669"/>
    <property type="project" value="TreeGrafter"/>
</dbReference>
<feature type="compositionally biased region" description="Polar residues" evidence="12">
    <location>
        <begin position="459"/>
        <end position="476"/>
    </location>
</feature>
<dbReference type="FunFam" id="3.40.50.300:FF:000296">
    <property type="entry name" value="ATP-dependent DNA helicase RecQ"/>
    <property type="match status" value="1"/>
</dbReference>
<evidence type="ECO:0000256" key="3">
    <source>
        <dbReference type="ARBA" id="ARBA00022741"/>
    </source>
</evidence>
<dbReference type="GO" id="GO:0043138">
    <property type="term" value="F:3'-5' DNA helicase activity"/>
    <property type="evidence" value="ECO:0007669"/>
    <property type="project" value="UniProtKB-EC"/>
</dbReference>
<comment type="caution">
    <text evidence="15">The sequence shown here is derived from an EMBL/GenBank/DDBJ whole genome shotgun (WGS) entry which is preliminary data.</text>
</comment>